<dbReference type="InterPro" id="IPR027417">
    <property type="entry name" value="P-loop_NTPase"/>
</dbReference>
<keyword evidence="4" id="KW-0067">ATP-binding</keyword>
<dbReference type="Pfam" id="PF00005">
    <property type="entry name" value="ABC_tran"/>
    <property type="match status" value="1"/>
</dbReference>
<feature type="region of interest" description="Disordered" evidence="5">
    <location>
        <begin position="298"/>
        <end position="412"/>
    </location>
</feature>
<feature type="compositionally biased region" description="Pro residues" evidence="5">
    <location>
        <begin position="303"/>
        <end position="327"/>
    </location>
</feature>
<protein>
    <submittedName>
        <fullName evidence="7">ABC-type uncharacterized transport system, ATPase component (Modular protein)</fullName>
    </submittedName>
</protein>
<accession>A0A2I2KP86</accession>
<comment type="similarity">
    <text evidence="1">Belongs to the ABC transporter superfamily.</text>
</comment>
<dbReference type="PANTHER" id="PTHR43335">
    <property type="entry name" value="ABC TRANSPORTER, ATP-BINDING PROTEIN"/>
    <property type="match status" value="1"/>
</dbReference>
<dbReference type="Proteomes" id="UP000234331">
    <property type="component" value="Unassembled WGS sequence"/>
</dbReference>
<dbReference type="InterPro" id="IPR003593">
    <property type="entry name" value="AAA+_ATPase"/>
</dbReference>
<evidence type="ECO:0000256" key="5">
    <source>
        <dbReference type="SAM" id="MobiDB-lite"/>
    </source>
</evidence>
<name>A0A2I2KP86_9ACTN</name>
<evidence type="ECO:0000256" key="1">
    <source>
        <dbReference type="ARBA" id="ARBA00005417"/>
    </source>
</evidence>
<reference evidence="7 8" key="1">
    <citation type="submission" date="2017-06" db="EMBL/GenBank/DDBJ databases">
        <authorList>
            <person name="Kim H.J."/>
            <person name="Triplett B.A."/>
        </authorList>
    </citation>
    <scope>NUCLEOTIDE SEQUENCE [LARGE SCALE GENOMIC DNA]</scope>
    <source>
        <strain evidence="7">FRACA_ARgP5</strain>
    </source>
</reference>
<feature type="compositionally biased region" description="Low complexity" evidence="5">
    <location>
        <begin position="391"/>
        <end position="401"/>
    </location>
</feature>
<gene>
    <name evidence="7" type="ORF">FRACA_190060</name>
</gene>
<keyword evidence="8" id="KW-1185">Reference proteome</keyword>
<proteinExistence type="inferred from homology"/>
<dbReference type="PANTHER" id="PTHR43335:SF4">
    <property type="entry name" value="ABC TRANSPORTER, ATP-BINDING PROTEIN"/>
    <property type="match status" value="1"/>
</dbReference>
<dbReference type="SMART" id="SM00382">
    <property type="entry name" value="AAA"/>
    <property type="match status" value="1"/>
</dbReference>
<evidence type="ECO:0000313" key="7">
    <source>
        <dbReference type="EMBL" id="SNQ47481.1"/>
    </source>
</evidence>
<dbReference type="Pfam" id="PF13732">
    <property type="entry name" value="DrrA1-3_C"/>
    <property type="match status" value="1"/>
</dbReference>
<dbReference type="PROSITE" id="PS00211">
    <property type="entry name" value="ABC_TRANSPORTER_1"/>
    <property type="match status" value="1"/>
</dbReference>
<dbReference type="Gene3D" id="3.40.50.300">
    <property type="entry name" value="P-loop containing nucleotide triphosphate hydrolases"/>
    <property type="match status" value="1"/>
</dbReference>
<feature type="compositionally biased region" description="Low complexity" evidence="5">
    <location>
        <begin position="328"/>
        <end position="351"/>
    </location>
</feature>
<keyword evidence="2" id="KW-0813">Transport</keyword>
<dbReference type="AlphaFoldDB" id="A0A2I2KP86"/>
<dbReference type="EMBL" id="FZMO01000101">
    <property type="protein sequence ID" value="SNQ47481.1"/>
    <property type="molecule type" value="Genomic_DNA"/>
</dbReference>
<keyword evidence="3" id="KW-0547">Nucleotide-binding</keyword>
<evidence type="ECO:0000313" key="8">
    <source>
        <dbReference type="Proteomes" id="UP000234331"/>
    </source>
</evidence>
<evidence type="ECO:0000259" key="6">
    <source>
        <dbReference type="PROSITE" id="PS50893"/>
    </source>
</evidence>
<sequence>MGDGRLEIDGVSKRYGSTVALDAMSFDVRAGELFGFVGSNGAGKTTTMRIVLGVLAADAGEVRFDGVPLDLAMRRRIGYMPEERGLYPKMKVAEQLVYLAQLHGLGPVSARRAVERWTERLGVAQRRDDEVQKLSLGNQQRVQLAAALVHDPVVLVLDEPFSGLDPVAVDVMSEVLRERRAAGVPVVFSSHQLELVERLCDRVGIVRAGRMVACGPVGELRSAGTSRLVVNAPSAPDGWADGLDGVTSRGREGTATVLELAPGADDQAVLHAALATGPVREFRHRLPSLSELFRDVVTAPASPGAPSPQPPAPQQPPSPTHPAPAAPTLPSQLSAPTASPAQPSGPGSPAADVPRNASAMPAPPGTIPVASASPDPRGTADADDPHAVTSAGGPKAAAGDDGSIGPDGAGAP</sequence>
<dbReference type="GO" id="GO:0016887">
    <property type="term" value="F:ATP hydrolysis activity"/>
    <property type="evidence" value="ECO:0007669"/>
    <property type="project" value="InterPro"/>
</dbReference>
<evidence type="ECO:0000256" key="2">
    <source>
        <dbReference type="ARBA" id="ARBA00022448"/>
    </source>
</evidence>
<evidence type="ECO:0000256" key="4">
    <source>
        <dbReference type="ARBA" id="ARBA00022840"/>
    </source>
</evidence>
<evidence type="ECO:0000256" key="3">
    <source>
        <dbReference type="ARBA" id="ARBA00022741"/>
    </source>
</evidence>
<dbReference type="InterPro" id="IPR003439">
    <property type="entry name" value="ABC_transporter-like_ATP-bd"/>
</dbReference>
<feature type="domain" description="ABC transporter" evidence="6">
    <location>
        <begin position="6"/>
        <end position="233"/>
    </location>
</feature>
<dbReference type="GO" id="GO:0005524">
    <property type="term" value="F:ATP binding"/>
    <property type="evidence" value="ECO:0007669"/>
    <property type="project" value="UniProtKB-KW"/>
</dbReference>
<dbReference type="InterPro" id="IPR025302">
    <property type="entry name" value="DrrA1/2-like_C"/>
</dbReference>
<dbReference type="PROSITE" id="PS50893">
    <property type="entry name" value="ABC_TRANSPORTER_2"/>
    <property type="match status" value="1"/>
</dbReference>
<organism evidence="7 8">
    <name type="scientific">Frankia canadensis</name>
    <dbReference type="NCBI Taxonomy" id="1836972"/>
    <lineage>
        <taxon>Bacteria</taxon>
        <taxon>Bacillati</taxon>
        <taxon>Actinomycetota</taxon>
        <taxon>Actinomycetes</taxon>
        <taxon>Frankiales</taxon>
        <taxon>Frankiaceae</taxon>
        <taxon>Frankia</taxon>
    </lineage>
</organism>
<dbReference type="SUPFAM" id="SSF52540">
    <property type="entry name" value="P-loop containing nucleoside triphosphate hydrolases"/>
    <property type="match status" value="1"/>
</dbReference>
<dbReference type="InterPro" id="IPR017871">
    <property type="entry name" value="ABC_transporter-like_CS"/>
</dbReference>